<proteinExistence type="predicted"/>
<dbReference type="WBParaSite" id="PgR136_g012_t02">
    <property type="protein sequence ID" value="PgR136_g012_t02"/>
    <property type="gene ID" value="PgR136_g012"/>
</dbReference>
<organism evidence="1 2">
    <name type="scientific">Parascaris univalens</name>
    <name type="common">Nematode worm</name>
    <dbReference type="NCBI Taxonomy" id="6257"/>
    <lineage>
        <taxon>Eukaryota</taxon>
        <taxon>Metazoa</taxon>
        <taxon>Ecdysozoa</taxon>
        <taxon>Nematoda</taxon>
        <taxon>Chromadorea</taxon>
        <taxon>Rhabditida</taxon>
        <taxon>Spirurina</taxon>
        <taxon>Ascaridomorpha</taxon>
        <taxon>Ascaridoidea</taxon>
        <taxon>Ascarididae</taxon>
        <taxon>Parascaris</taxon>
    </lineage>
</organism>
<protein>
    <submittedName>
        <fullName evidence="2">Uncharacterized protein</fullName>
    </submittedName>
</protein>
<dbReference type="Proteomes" id="UP000887569">
    <property type="component" value="Unplaced"/>
</dbReference>
<evidence type="ECO:0000313" key="2">
    <source>
        <dbReference type="WBParaSite" id="PgR136_g012_t02"/>
    </source>
</evidence>
<keyword evidence="1" id="KW-1185">Reference proteome</keyword>
<evidence type="ECO:0000313" key="1">
    <source>
        <dbReference type="Proteomes" id="UP000887569"/>
    </source>
</evidence>
<dbReference type="AlphaFoldDB" id="A0A915CEV7"/>
<name>A0A915CEV7_PARUN</name>
<sequence length="124" mass="13452">MLPYTVMSSDFSGKRTGSCLGDDGANAVALPGVDVCIFVADSTTKMKIYNGPMMFNRFDVLSQAARGHNVCLSIAGDSVPAWVHLFIRLRFLLCICACTKEEEVCVRISRDESIPLSGNLEEVG</sequence>
<accession>A0A915CEV7</accession>
<reference evidence="2" key="1">
    <citation type="submission" date="2022-11" db="UniProtKB">
        <authorList>
            <consortium name="WormBaseParasite"/>
        </authorList>
    </citation>
    <scope>IDENTIFICATION</scope>
</reference>